<dbReference type="SUPFAM" id="SSF52218">
    <property type="entry name" value="Flavoproteins"/>
    <property type="match status" value="1"/>
</dbReference>
<evidence type="ECO:0000259" key="5">
    <source>
        <dbReference type="Pfam" id="PF03358"/>
    </source>
</evidence>
<name>A0ABX1SA46_9PSEU</name>
<evidence type="ECO:0000256" key="2">
    <source>
        <dbReference type="ARBA" id="ARBA00022643"/>
    </source>
</evidence>
<evidence type="ECO:0000313" key="7">
    <source>
        <dbReference type="Proteomes" id="UP000820669"/>
    </source>
</evidence>
<dbReference type="EMBL" id="JAAXLA010000011">
    <property type="protein sequence ID" value="NMH97338.1"/>
    <property type="molecule type" value="Genomic_DNA"/>
</dbReference>
<sequence length="196" mass="21648">MEQRLRIVTVVGNPKANSRTRTVGEEVARQIAVRFDEPDRTEHDTIELADLAAELFDRSSPRVAKRVRQVSNSSVAVFVSPIYKAAYTGLLKAFLDWFDRTSLQDAVVVPVMVGAAPHHALAVEVHLRPLLVEIGGIAPTRGLYVIESQIDDLDSTVARWMTEAGPVIGRTVLERTAPLPDRSTTKSPSRDPFPVR</sequence>
<dbReference type="InterPro" id="IPR029039">
    <property type="entry name" value="Flavoprotein-like_sf"/>
</dbReference>
<evidence type="ECO:0000313" key="6">
    <source>
        <dbReference type="EMBL" id="NMH97338.1"/>
    </source>
</evidence>
<feature type="domain" description="NADPH-dependent FMN reductase-like" evidence="5">
    <location>
        <begin position="6"/>
        <end position="147"/>
    </location>
</feature>
<keyword evidence="3" id="KW-0560">Oxidoreductase</keyword>
<dbReference type="PANTHER" id="PTHR43408:SF1">
    <property type="entry name" value="FMN REDUCTASE (NADPH)"/>
    <property type="match status" value="1"/>
</dbReference>
<protein>
    <submittedName>
        <fullName evidence="6">NADPH-dependent oxidoreductase</fullName>
    </submittedName>
</protein>
<keyword evidence="1" id="KW-0285">Flavoprotein</keyword>
<gene>
    <name evidence="6" type="ORF">HF526_08425</name>
</gene>
<dbReference type="RefSeq" id="WP_169380786.1">
    <property type="nucleotide sequence ID" value="NZ_JAAXLA010000011.1"/>
</dbReference>
<comment type="caution">
    <text evidence="6">The sequence shown here is derived from an EMBL/GenBank/DDBJ whole genome shotgun (WGS) entry which is preliminary data.</text>
</comment>
<proteinExistence type="predicted"/>
<keyword evidence="2" id="KW-0288">FMN</keyword>
<evidence type="ECO:0000256" key="1">
    <source>
        <dbReference type="ARBA" id="ARBA00022630"/>
    </source>
</evidence>
<dbReference type="PANTHER" id="PTHR43408">
    <property type="entry name" value="FMN REDUCTASE (NADPH)"/>
    <property type="match status" value="1"/>
</dbReference>
<dbReference type="InterPro" id="IPR005025">
    <property type="entry name" value="FMN_Rdtase-like_dom"/>
</dbReference>
<evidence type="ECO:0000256" key="3">
    <source>
        <dbReference type="ARBA" id="ARBA00023002"/>
    </source>
</evidence>
<evidence type="ECO:0000256" key="4">
    <source>
        <dbReference type="SAM" id="MobiDB-lite"/>
    </source>
</evidence>
<organism evidence="6 7">
    <name type="scientific">Pseudonocardia acidicola</name>
    <dbReference type="NCBI Taxonomy" id="2724939"/>
    <lineage>
        <taxon>Bacteria</taxon>
        <taxon>Bacillati</taxon>
        <taxon>Actinomycetota</taxon>
        <taxon>Actinomycetes</taxon>
        <taxon>Pseudonocardiales</taxon>
        <taxon>Pseudonocardiaceae</taxon>
        <taxon>Pseudonocardia</taxon>
    </lineage>
</organism>
<dbReference type="InterPro" id="IPR051814">
    <property type="entry name" value="NAD(P)H-dep_FMN_reductase"/>
</dbReference>
<dbReference type="Gene3D" id="3.40.50.360">
    <property type="match status" value="1"/>
</dbReference>
<reference evidence="6 7" key="1">
    <citation type="submission" date="2020-04" db="EMBL/GenBank/DDBJ databases">
        <authorList>
            <person name="Klaysubun C."/>
            <person name="Duangmal K."/>
            <person name="Lipun K."/>
        </authorList>
    </citation>
    <scope>NUCLEOTIDE SEQUENCE [LARGE SCALE GENOMIC DNA]</scope>
    <source>
        <strain evidence="6 7">K10HN5</strain>
    </source>
</reference>
<dbReference type="Pfam" id="PF03358">
    <property type="entry name" value="FMN_red"/>
    <property type="match status" value="1"/>
</dbReference>
<dbReference type="Proteomes" id="UP000820669">
    <property type="component" value="Unassembled WGS sequence"/>
</dbReference>
<keyword evidence="7" id="KW-1185">Reference proteome</keyword>
<feature type="region of interest" description="Disordered" evidence="4">
    <location>
        <begin position="176"/>
        <end position="196"/>
    </location>
</feature>
<accession>A0ABX1SA46</accession>